<protein>
    <submittedName>
        <fullName evidence="8">Uncharacterized protein</fullName>
    </submittedName>
</protein>
<keyword evidence="9" id="KW-1185">Reference proteome</keyword>
<feature type="region of interest" description="Disordered" evidence="6">
    <location>
        <begin position="20"/>
        <end position="51"/>
    </location>
</feature>
<dbReference type="Proteomes" id="UP001454036">
    <property type="component" value="Unassembled WGS sequence"/>
</dbReference>
<evidence type="ECO:0000256" key="6">
    <source>
        <dbReference type="SAM" id="MobiDB-lite"/>
    </source>
</evidence>
<evidence type="ECO:0000256" key="7">
    <source>
        <dbReference type="SAM" id="Phobius"/>
    </source>
</evidence>
<reference evidence="8 9" key="1">
    <citation type="submission" date="2024-01" db="EMBL/GenBank/DDBJ databases">
        <title>The complete chloroplast genome sequence of Lithospermum erythrorhizon: insights into the phylogenetic relationship among Boraginaceae species and the maternal lineages of purple gromwells.</title>
        <authorList>
            <person name="Okada T."/>
            <person name="Watanabe K."/>
        </authorList>
    </citation>
    <scope>NUCLEOTIDE SEQUENCE [LARGE SCALE GENOMIC DNA]</scope>
</reference>
<dbReference type="AlphaFoldDB" id="A0AAV3Q8X1"/>
<evidence type="ECO:0000256" key="3">
    <source>
        <dbReference type="ARBA" id="ARBA00022692"/>
    </source>
</evidence>
<evidence type="ECO:0000256" key="5">
    <source>
        <dbReference type="ARBA" id="ARBA00023136"/>
    </source>
</evidence>
<dbReference type="EMBL" id="BAABME010003708">
    <property type="protein sequence ID" value="GAA0159851.1"/>
    <property type="molecule type" value="Genomic_DNA"/>
</dbReference>
<dbReference type="PANTHER" id="PTHR12668">
    <property type="entry name" value="TRANSMEMBRANE PROTEIN 14, 15"/>
    <property type="match status" value="1"/>
</dbReference>
<dbReference type="PANTHER" id="PTHR12668:SF43">
    <property type="entry name" value="TRANSMEMBRANE PROTEIN 14 HOMOLOG"/>
    <property type="match status" value="1"/>
</dbReference>
<feature type="compositionally biased region" description="Basic and acidic residues" evidence="6">
    <location>
        <begin position="28"/>
        <end position="51"/>
    </location>
</feature>
<accession>A0AAV3Q8X1</accession>
<keyword evidence="4 7" id="KW-1133">Transmembrane helix</keyword>
<comment type="similarity">
    <text evidence="2">Belongs to the TMEM14 family.</text>
</comment>
<evidence type="ECO:0000256" key="2">
    <source>
        <dbReference type="ARBA" id="ARBA00007590"/>
    </source>
</evidence>
<dbReference type="GO" id="GO:0015245">
    <property type="term" value="F:fatty acid transmembrane transporter activity"/>
    <property type="evidence" value="ECO:0007669"/>
    <property type="project" value="TreeGrafter"/>
</dbReference>
<organism evidence="8 9">
    <name type="scientific">Lithospermum erythrorhizon</name>
    <name type="common">Purple gromwell</name>
    <name type="synonym">Lithospermum officinale var. erythrorhizon</name>
    <dbReference type="NCBI Taxonomy" id="34254"/>
    <lineage>
        <taxon>Eukaryota</taxon>
        <taxon>Viridiplantae</taxon>
        <taxon>Streptophyta</taxon>
        <taxon>Embryophyta</taxon>
        <taxon>Tracheophyta</taxon>
        <taxon>Spermatophyta</taxon>
        <taxon>Magnoliopsida</taxon>
        <taxon>eudicotyledons</taxon>
        <taxon>Gunneridae</taxon>
        <taxon>Pentapetalae</taxon>
        <taxon>asterids</taxon>
        <taxon>lamiids</taxon>
        <taxon>Boraginales</taxon>
        <taxon>Boraginaceae</taxon>
        <taxon>Boraginoideae</taxon>
        <taxon>Lithospermeae</taxon>
        <taxon>Lithospermum</taxon>
    </lineage>
</organism>
<sequence>MADLIGIDYVDLNQNARVNSKVGVNGKKPSDIKSEGESDGKDKAAKSEEAWKQTLDSLKEQASKMQSISQEAYELYSEKAAIVLKDASDKLKVQAEKARQDLTVKLEEISEESREYLACAAENSPEPVKDIVETFASADEIKEASALRDFYLGIPYGALLSVGGFLSFMLTGSIPAMRFGVILGGALLALSISSLRSWKKGASSSLALKGQAVIATILFLRELRLLFMRPFIFNFITTLVSGTMVVFYAYRILNDDGHSKVSAKPES</sequence>
<evidence type="ECO:0000256" key="4">
    <source>
        <dbReference type="ARBA" id="ARBA00022989"/>
    </source>
</evidence>
<dbReference type="Gene3D" id="1.10.10.1740">
    <property type="entry name" value="Transmembrane protein 14-like"/>
    <property type="match status" value="1"/>
</dbReference>
<dbReference type="InterPro" id="IPR044890">
    <property type="entry name" value="TMEM14_sf"/>
</dbReference>
<proteinExistence type="inferred from homology"/>
<dbReference type="InterPro" id="IPR005349">
    <property type="entry name" value="TMEM14"/>
</dbReference>
<evidence type="ECO:0000313" key="8">
    <source>
        <dbReference type="EMBL" id="GAA0159851.1"/>
    </source>
</evidence>
<evidence type="ECO:0000256" key="1">
    <source>
        <dbReference type="ARBA" id="ARBA00004370"/>
    </source>
</evidence>
<dbReference type="GO" id="GO:0009706">
    <property type="term" value="C:chloroplast inner membrane"/>
    <property type="evidence" value="ECO:0007669"/>
    <property type="project" value="TreeGrafter"/>
</dbReference>
<feature type="transmembrane region" description="Helical" evidence="7">
    <location>
        <begin position="176"/>
        <end position="195"/>
    </location>
</feature>
<comment type="caution">
    <text evidence="8">The sequence shown here is derived from an EMBL/GenBank/DDBJ whole genome shotgun (WGS) entry which is preliminary data.</text>
</comment>
<keyword evidence="5 7" id="KW-0472">Membrane</keyword>
<evidence type="ECO:0000313" key="9">
    <source>
        <dbReference type="Proteomes" id="UP001454036"/>
    </source>
</evidence>
<name>A0AAV3Q8X1_LITER</name>
<dbReference type="Pfam" id="PF03647">
    <property type="entry name" value="Tmemb_14"/>
    <property type="match status" value="1"/>
</dbReference>
<comment type="subcellular location">
    <subcellularLocation>
        <location evidence="1">Membrane</location>
    </subcellularLocation>
</comment>
<feature type="transmembrane region" description="Helical" evidence="7">
    <location>
        <begin position="231"/>
        <end position="250"/>
    </location>
</feature>
<keyword evidence="3 7" id="KW-0812">Transmembrane</keyword>
<feature type="transmembrane region" description="Helical" evidence="7">
    <location>
        <begin position="150"/>
        <end position="170"/>
    </location>
</feature>
<gene>
    <name evidence="8" type="ORF">LIER_16541</name>
</gene>